<accession>A0A2M7TI98</accession>
<organism evidence="1 2">
    <name type="scientific">candidate division WWE3 bacterium CG_4_10_14_0_2_um_filter_41_14</name>
    <dbReference type="NCBI Taxonomy" id="1975072"/>
    <lineage>
        <taxon>Bacteria</taxon>
        <taxon>Katanobacteria</taxon>
    </lineage>
</organism>
<evidence type="ECO:0000313" key="1">
    <source>
        <dbReference type="EMBL" id="PIZ46038.1"/>
    </source>
</evidence>
<proteinExistence type="predicted"/>
<dbReference type="Proteomes" id="UP000228920">
    <property type="component" value="Unassembled WGS sequence"/>
</dbReference>
<sequence>MNHFPAITESRKVKQTEHVLTHAVDTEPKAKPDEKVPTHIFDAQSEFTQIKNARLQAHNLSGIEQKAFREGLKQRINMFRENLTLQKETTAILFETLYDMVWQNPSIESSELTQTARNFAQTARLPTEHVETLISGIQKYVDEHKTVLSYRELYPSDDELFEALFGSQPAGKIEVGIMPMNIMIQVYNRLDMETIYSTIARIRNSQLTKQTPIEDTQAEVHDWLSNANAFVLKYSNISTLSNHVVIENMGENTIHEQVTSARTSTEPNELLNLSASKTTIELETQERQNILISIETDDNQTKSVKVFETNNGSQVIATITKTSNGWFVYRPKQNLFETVKSPTISVDEITITIDPETSAVRIDNPNHQLLRINETTDTPTAKDANISHVIALHESQHLFNMLFSPEEPERENEIIAELDKEVRDELLAQLAEQRAITDIRTDLISNYLPYFREILSNDLSTGNQNITDEQFFRYTKHVESVTKAIQQLEQKTKSRQKTLSYLYPEPLSNWEMVGKYVK</sequence>
<name>A0A2M7TI98_UNCKA</name>
<evidence type="ECO:0000313" key="2">
    <source>
        <dbReference type="Proteomes" id="UP000228920"/>
    </source>
</evidence>
<dbReference type="AlphaFoldDB" id="A0A2M7TI98"/>
<reference evidence="2" key="1">
    <citation type="submission" date="2017-09" db="EMBL/GenBank/DDBJ databases">
        <title>Depth-based differentiation of microbial function through sediment-hosted aquifers and enrichment of novel symbionts in the deep terrestrial subsurface.</title>
        <authorList>
            <person name="Probst A.J."/>
            <person name="Ladd B."/>
            <person name="Jarett J.K."/>
            <person name="Geller-Mcgrath D.E."/>
            <person name="Sieber C.M.K."/>
            <person name="Emerson J.B."/>
            <person name="Anantharaman K."/>
            <person name="Thomas B.C."/>
            <person name="Malmstrom R."/>
            <person name="Stieglmeier M."/>
            <person name="Klingl A."/>
            <person name="Woyke T."/>
            <person name="Ryan C.M."/>
            <person name="Banfield J.F."/>
        </authorList>
    </citation>
    <scope>NUCLEOTIDE SEQUENCE [LARGE SCALE GENOMIC DNA]</scope>
</reference>
<protein>
    <submittedName>
        <fullName evidence="1">Uncharacterized protein</fullName>
    </submittedName>
</protein>
<gene>
    <name evidence="1" type="ORF">COY32_04285</name>
</gene>
<comment type="caution">
    <text evidence="1">The sequence shown here is derived from an EMBL/GenBank/DDBJ whole genome shotgun (WGS) entry which is preliminary data.</text>
</comment>
<dbReference type="EMBL" id="PFNL01000115">
    <property type="protein sequence ID" value="PIZ46038.1"/>
    <property type="molecule type" value="Genomic_DNA"/>
</dbReference>